<feature type="transmembrane region" description="Helical" evidence="1">
    <location>
        <begin position="390"/>
        <end position="415"/>
    </location>
</feature>
<evidence type="ECO:0000313" key="2">
    <source>
        <dbReference type="EMBL" id="EWY39044.1"/>
    </source>
</evidence>
<organism evidence="2 3">
    <name type="scientific">Skermanella stibiiresistens SB22</name>
    <dbReference type="NCBI Taxonomy" id="1385369"/>
    <lineage>
        <taxon>Bacteria</taxon>
        <taxon>Pseudomonadati</taxon>
        <taxon>Pseudomonadota</taxon>
        <taxon>Alphaproteobacteria</taxon>
        <taxon>Rhodospirillales</taxon>
        <taxon>Azospirillaceae</taxon>
        <taxon>Skermanella</taxon>
    </lineage>
</organism>
<dbReference type="STRING" id="1385369.N825_08560"/>
<dbReference type="Gene3D" id="3.30.70.1440">
    <property type="entry name" value="Multidrug efflux transporter AcrB pore domain"/>
    <property type="match status" value="1"/>
</dbReference>
<keyword evidence="1" id="KW-0472">Membrane</keyword>
<evidence type="ECO:0000313" key="3">
    <source>
        <dbReference type="Proteomes" id="UP000019486"/>
    </source>
</evidence>
<name>W9GYY5_9PROT</name>
<dbReference type="EMBL" id="AVFL01000014">
    <property type="protein sequence ID" value="EWY39044.1"/>
    <property type="molecule type" value="Genomic_DNA"/>
</dbReference>
<proteinExistence type="predicted"/>
<dbReference type="Gene3D" id="3.30.2090.10">
    <property type="entry name" value="Multidrug efflux transporter AcrB TolC docking domain, DN and DC subdomains"/>
    <property type="match status" value="2"/>
</dbReference>
<feature type="transmembrane region" description="Helical" evidence="1">
    <location>
        <begin position="337"/>
        <end position="357"/>
    </location>
</feature>
<keyword evidence="1" id="KW-1133">Transmembrane helix</keyword>
<feature type="transmembrane region" description="Helical" evidence="1">
    <location>
        <begin position="961"/>
        <end position="981"/>
    </location>
</feature>
<feature type="transmembrane region" description="Helical" evidence="1">
    <location>
        <begin position="851"/>
        <end position="874"/>
    </location>
</feature>
<dbReference type="GO" id="GO:0042910">
    <property type="term" value="F:xenobiotic transmembrane transporter activity"/>
    <property type="evidence" value="ECO:0007669"/>
    <property type="project" value="TreeGrafter"/>
</dbReference>
<dbReference type="InterPro" id="IPR027463">
    <property type="entry name" value="AcrB_DN_DC_subdom"/>
</dbReference>
<dbReference type="AlphaFoldDB" id="W9GYY5"/>
<feature type="transmembrane region" description="Helical" evidence="1">
    <location>
        <begin position="364"/>
        <end position="384"/>
    </location>
</feature>
<dbReference type="Gene3D" id="1.20.1640.10">
    <property type="entry name" value="Multidrug efflux transporter AcrB transmembrane domain"/>
    <property type="match status" value="2"/>
</dbReference>
<dbReference type="Gene3D" id="3.30.70.1320">
    <property type="entry name" value="Multidrug efflux transporter AcrB pore domain like"/>
    <property type="match status" value="1"/>
</dbReference>
<dbReference type="SUPFAM" id="SSF82714">
    <property type="entry name" value="Multidrug efflux transporter AcrB TolC docking domain, DN and DC subdomains"/>
    <property type="match status" value="2"/>
</dbReference>
<dbReference type="PANTHER" id="PTHR32063">
    <property type="match status" value="1"/>
</dbReference>
<dbReference type="OrthoDB" id="9806532at2"/>
<feature type="transmembrane region" description="Helical" evidence="1">
    <location>
        <begin position="987"/>
        <end position="1012"/>
    </location>
</feature>
<dbReference type="InterPro" id="IPR001036">
    <property type="entry name" value="Acrflvin-R"/>
</dbReference>
<comment type="caution">
    <text evidence="2">The sequence shown here is derived from an EMBL/GenBank/DDBJ whole genome shotgun (WGS) entry which is preliminary data.</text>
</comment>
<dbReference type="RefSeq" id="WP_051512583.1">
    <property type="nucleotide sequence ID" value="NZ_AVFL01000014.1"/>
</dbReference>
<feature type="transmembrane region" description="Helical" evidence="1">
    <location>
        <begin position="523"/>
        <end position="543"/>
    </location>
</feature>
<dbReference type="PRINTS" id="PR00702">
    <property type="entry name" value="ACRIFLAVINRP"/>
</dbReference>
<dbReference type="SUPFAM" id="SSF82693">
    <property type="entry name" value="Multidrug efflux transporter AcrB pore domain, PN1, PN2, PC1 and PC2 subdomains"/>
    <property type="match status" value="3"/>
</dbReference>
<feature type="transmembrane region" description="Helical" evidence="1">
    <location>
        <begin position="12"/>
        <end position="33"/>
    </location>
</feature>
<accession>W9GYY5</accession>
<gene>
    <name evidence="2" type="ORF">N825_08560</name>
</gene>
<dbReference type="PANTHER" id="PTHR32063:SF77">
    <property type="entry name" value="ACR FAMILY TRANSPORT PROTEIN"/>
    <property type="match status" value="1"/>
</dbReference>
<feature type="transmembrane region" description="Helical" evidence="1">
    <location>
        <begin position="468"/>
        <end position="487"/>
    </location>
</feature>
<dbReference type="PATRIC" id="fig|1385369.3.peg.3890"/>
<protein>
    <submittedName>
        <fullName evidence="2">Acriflavine resistance protein B</fullName>
    </submittedName>
</protein>
<feature type="transmembrane region" description="Helical" evidence="1">
    <location>
        <begin position="906"/>
        <end position="932"/>
    </location>
</feature>
<dbReference type="SUPFAM" id="SSF82866">
    <property type="entry name" value="Multidrug efflux transporter AcrB transmembrane domain"/>
    <property type="match status" value="2"/>
</dbReference>
<dbReference type="Proteomes" id="UP000019486">
    <property type="component" value="Unassembled WGS sequence"/>
</dbReference>
<feature type="transmembrane region" description="Helical" evidence="1">
    <location>
        <begin position="881"/>
        <end position="900"/>
    </location>
</feature>
<keyword evidence="1" id="KW-0812">Transmembrane</keyword>
<feature type="transmembrane region" description="Helical" evidence="1">
    <location>
        <begin position="436"/>
        <end position="456"/>
    </location>
</feature>
<evidence type="ECO:0000256" key="1">
    <source>
        <dbReference type="SAM" id="Phobius"/>
    </source>
</evidence>
<sequence>MNGISSWSIRHPVPTIVLFLFLTGAGVLGFLGLRTNNMPDIDQPTVTVTVSQSGAAPSELETQVTQVIENAVAGIGNVDDISSSLTEGSSITTIKFLLATDVDRATNDVRNAVSSVEGNLPAGADSPIIARVDDTGQSILTFVVDAPAMAPDTLSWFVDNDVAKALLGIDGVAKVERSGGVDRVVRVELDPDRLAALGVGADEISRTLASVNVNQPGGRTRIGGREQSVRTVGSATSVAALAETRIKLAAGGAVRLSDLGTVRDGWEDPRQLARLDGKEVVAFSVFRAVGSSEIDVTKAVRAAVSQLDASWSGAGRADVSFREVTSSSDFVEESYEAAIEALWLGALLAVGVVWLFLRDIRATLISSVALPLSLIPTFAVMRLLDLSLNNITLLALSLVVGILVDDAIVEVENIVRHMRQSGKRAWQAAIEAADEIGLAVVATTATIIAVFLPVAFMPGIPGQLFKSFAIATCVSVAFSLVVARMLTPLMGAFLIRSEGHREDTPTWVPAYLWLLRKALRWRWITLTLGVAFFVGSIGLARMLPTDFMTASDRGRSLISVELPPGSTLADTDAVTLRITEKLRGEPEVAGIFASIGTPLSAGMGPKATSAGEVRSATVTVNLVPRGERSASQQAFEKRVSPLLADVPGARIQFGADGQSGAKVSVTLTGDDDAMLAATSAKLLVEMRSVPGFLNPTSTAATSRPELIITPDDARGAELGVTPSAIAQAIQVATLGDTDRNLAKFNLGDRQVSIVVSLPTDMLGDPGRLAMLPVSGTRATVPLGSVATIGFGAGPTSIQRVDRRSSATVEANLSGLTLGEAADRVAALPVMRNLPAGVTELKRGDAERMRELFTGFAMAITAGVFLMYATLVLLFRSFIQPITIMIALPLSIGGALGMLLLSGHSLALSALIGLLLLMGIAAKNSILLVDYVLIARAGDVKVPGMERTAALLDAAAKRARPIVMTSLAMGAGMLPLALGLGADAETRAPMAIAVIGGLISSTVLSLVYVPVFYTAMDDLERRLGRLLKPLVTGDETPATPAVTATTA</sequence>
<dbReference type="Pfam" id="PF00873">
    <property type="entry name" value="ACR_tran"/>
    <property type="match status" value="1"/>
</dbReference>
<keyword evidence="3" id="KW-1185">Reference proteome</keyword>
<dbReference type="Gene3D" id="3.30.70.1430">
    <property type="entry name" value="Multidrug efflux transporter AcrB pore domain"/>
    <property type="match status" value="2"/>
</dbReference>
<dbReference type="GO" id="GO:0005886">
    <property type="term" value="C:plasma membrane"/>
    <property type="evidence" value="ECO:0007669"/>
    <property type="project" value="TreeGrafter"/>
</dbReference>
<reference evidence="2 3" key="1">
    <citation type="submission" date="2013-08" db="EMBL/GenBank/DDBJ databases">
        <title>The genome sequence of Skermanella stibiiresistens.</title>
        <authorList>
            <person name="Zhu W."/>
            <person name="Wang G."/>
        </authorList>
    </citation>
    <scope>NUCLEOTIDE SEQUENCE [LARGE SCALE GENOMIC DNA]</scope>
    <source>
        <strain evidence="2 3">SB22</strain>
    </source>
</reference>